<gene>
    <name evidence="2" type="ORF">UPYG_G00213490</name>
</gene>
<evidence type="ECO:0000256" key="1">
    <source>
        <dbReference type="SAM" id="Phobius"/>
    </source>
</evidence>
<evidence type="ECO:0000313" key="2">
    <source>
        <dbReference type="EMBL" id="KAL0973963.1"/>
    </source>
</evidence>
<keyword evidence="3" id="KW-1185">Reference proteome</keyword>
<protein>
    <submittedName>
        <fullName evidence="2">Uncharacterized protein</fullName>
    </submittedName>
</protein>
<evidence type="ECO:0000313" key="3">
    <source>
        <dbReference type="Proteomes" id="UP001557470"/>
    </source>
</evidence>
<comment type="caution">
    <text evidence="2">The sequence shown here is derived from an EMBL/GenBank/DDBJ whole genome shotgun (WGS) entry which is preliminary data.</text>
</comment>
<feature type="transmembrane region" description="Helical" evidence="1">
    <location>
        <begin position="101"/>
        <end position="121"/>
    </location>
</feature>
<dbReference type="Proteomes" id="UP001557470">
    <property type="component" value="Unassembled WGS sequence"/>
</dbReference>
<keyword evidence="1" id="KW-1133">Transmembrane helix</keyword>
<dbReference type="AlphaFoldDB" id="A0ABD0WQB6"/>
<organism evidence="2 3">
    <name type="scientific">Umbra pygmaea</name>
    <name type="common">Eastern mudminnow</name>
    <dbReference type="NCBI Taxonomy" id="75934"/>
    <lineage>
        <taxon>Eukaryota</taxon>
        <taxon>Metazoa</taxon>
        <taxon>Chordata</taxon>
        <taxon>Craniata</taxon>
        <taxon>Vertebrata</taxon>
        <taxon>Euteleostomi</taxon>
        <taxon>Actinopterygii</taxon>
        <taxon>Neopterygii</taxon>
        <taxon>Teleostei</taxon>
        <taxon>Protacanthopterygii</taxon>
        <taxon>Esociformes</taxon>
        <taxon>Umbridae</taxon>
        <taxon>Umbra</taxon>
    </lineage>
</organism>
<keyword evidence="1" id="KW-0812">Transmembrane</keyword>
<sequence length="131" mass="14566">MNPLAGSAAIRSNPSRSPGMGELMDGWAIVSFLTIRRLREHQTLCCHDLRSTKQCGSKCLFTSEPMPLSHDSEAERGHNYRVLMMKREGTGCEEMRGRLHAFFSSVGAWVMSGVVAGVLWWCSLCLACCRL</sequence>
<accession>A0ABD0WQB6</accession>
<reference evidence="2 3" key="1">
    <citation type="submission" date="2024-06" db="EMBL/GenBank/DDBJ databases">
        <authorList>
            <person name="Pan Q."/>
            <person name="Wen M."/>
            <person name="Jouanno E."/>
            <person name="Zahm M."/>
            <person name="Klopp C."/>
            <person name="Cabau C."/>
            <person name="Louis A."/>
            <person name="Berthelot C."/>
            <person name="Parey E."/>
            <person name="Roest Crollius H."/>
            <person name="Montfort J."/>
            <person name="Robinson-Rechavi M."/>
            <person name="Bouchez O."/>
            <person name="Lampietro C."/>
            <person name="Lopez Roques C."/>
            <person name="Donnadieu C."/>
            <person name="Postlethwait J."/>
            <person name="Bobe J."/>
            <person name="Verreycken H."/>
            <person name="Guiguen Y."/>
        </authorList>
    </citation>
    <scope>NUCLEOTIDE SEQUENCE [LARGE SCALE GENOMIC DNA]</scope>
    <source>
        <strain evidence="2">Up_M1</strain>
        <tissue evidence="2">Testis</tissue>
    </source>
</reference>
<keyword evidence="1" id="KW-0472">Membrane</keyword>
<proteinExistence type="predicted"/>
<dbReference type="EMBL" id="JAGEUA010000006">
    <property type="protein sequence ID" value="KAL0973963.1"/>
    <property type="molecule type" value="Genomic_DNA"/>
</dbReference>
<name>A0ABD0WQB6_UMBPY</name>